<dbReference type="EMBL" id="JACRTG010000034">
    <property type="protein sequence ID" value="MBC8589437.1"/>
    <property type="molecule type" value="Genomic_DNA"/>
</dbReference>
<dbReference type="RefSeq" id="WP_262430905.1">
    <property type="nucleotide sequence ID" value="NZ_JACRTG010000034.1"/>
</dbReference>
<evidence type="ECO:0000313" key="5">
    <source>
        <dbReference type="Proteomes" id="UP000601171"/>
    </source>
</evidence>
<reference evidence="4" key="1">
    <citation type="submission" date="2020-08" db="EMBL/GenBank/DDBJ databases">
        <title>Genome public.</title>
        <authorList>
            <person name="Liu C."/>
            <person name="Sun Q."/>
        </authorList>
    </citation>
    <scope>NUCLEOTIDE SEQUENCE</scope>
    <source>
        <strain evidence="4">BX21</strain>
    </source>
</reference>
<organism evidence="4 5">
    <name type="scientific">Paratissierella segnis</name>
    <dbReference type="NCBI Taxonomy" id="2763679"/>
    <lineage>
        <taxon>Bacteria</taxon>
        <taxon>Bacillati</taxon>
        <taxon>Bacillota</taxon>
        <taxon>Tissierellia</taxon>
        <taxon>Tissierellales</taxon>
        <taxon>Tissierellaceae</taxon>
        <taxon>Paratissierella</taxon>
    </lineage>
</organism>
<dbReference type="Proteomes" id="UP000601171">
    <property type="component" value="Unassembled WGS sequence"/>
</dbReference>
<accession>A0A926IGC4</accession>
<feature type="domain" description="Peptidoglycan hydrolase PcsB coiled-coil" evidence="3">
    <location>
        <begin position="100"/>
        <end position="159"/>
    </location>
</feature>
<evidence type="ECO:0000313" key="4">
    <source>
        <dbReference type="EMBL" id="MBC8589437.1"/>
    </source>
</evidence>
<dbReference type="InterPro" id="IPR057309">
    <property type="entry name" value="PcsB_CC"/>
</dbReference>
<evidence type="ECO:0000256" key="2">
    <source>
        <dbReference type="SAM" id="Coils"/>
    </source>
</evidence>
<dbReference type="Pfam" id="PF24568">
    <property type="entry name" value="CC_PcsB"/>
    <property type="match status" value="1"/>
</dbReference>
<gene>
    <name evidence="4" type="ORF">H8707_14575</name>
</gene>
<keyword evidence="5" id="KW-1185">Reference proteome</keyword>
<keyword evidence="1" id="KW-0732">Signal</keyword>
<feature type="coiled-coil region" evidence="2">
    <location>
        <begin position="32"/>
        <end position="112"/>
    </location>
</feature>
<protein>
    <recommendedName>
        <fullName evidence="3">Peptidoglycan hydrolase PcsB coiled-coil domain-containing protein</fullName>
    </recommendedName>
</protein>
<comment type="caution">
    <text evidence="4">The sequence shown here is derived from an EMBL/GenBank/DDBJ whole genome shotgun (WGS) entry which is preliminary data.</text>
</comment>
<dbReference type="AlphaFoldDB" id="A0A926IGC4"/>
<name>A0A926IGC4_9FIRM</name>
<evidence type="ECO:0000259" key="3">
    <source>
        <dbReference type="Pfam" id="PF24568"/>
    </source>
</evidence>
<feature type="coiled-coil region" evidence="2">
    <location>
        <begin position="137"/>
        <end position="217"/>
    </location>
</feature>
<keyword evidence="2" id="KW-0175">Coiled coil</keyword>
<evidence type="ECO:0000256" key="1">
    <source>
        <dbReference type="ARBA" id="ARBA00022729"/>
    </source>
</evidence>
<proteinExistence type="predicted"/>
<sequence>MKKIISIILIFSILIIPLHFYSYSQSVDEEAIPEANDNLLNLSEEEKNILEELFLVLQDIMEMEEKEKSIALTMEELEKNIIDIESTIEDETNKYNNNLNIMEEVLKSYQRNGSTSFLELILSSDSLGTLLKRINALRDISRNTENLLNTIEEGKEKLIEEKNGLDDALKVYEIRQKELQDALDKKFALKDDLERRLSSLKEEKSKYEDYLRKLETSFKDIKPIFSDTINTFVKMIEDGKLPDDVISITLSPPNIRGVIKEDNLRSILKSYRFPTEFDLLFTTDKLELYMPDLDLYMAGTFEIIDPQTIKLKVVDGKYLGFTLEQASIEELFKNGYLIMNFKSLLGKSRIKTVEIKDKILELYITPAFS</sequence>
<dbReference type="Gene3D" id="6.10.250.3150">
    <property type="match status" value="1"/>
</dbReference>